<dbReference type="Gene3D" id="3.30.1340.30">
    <property type="match status" value="1"/>
</dbReference>
<dbReference type="PROSITE" id="PS51257">
    <property type="entry name" value="PROKAR_LIPOPROTEIN"/>
    <property type="match status" value="1"/>
</dbReference>
<evidence type="ECO:0000256" key="1">
    <source>
        <dbReference type="ARBA" id="ARBA00022729"/>
    </source>
</evidence>
<dbReference type="PROSITE" id="PS50914">
    <property type="entry name" value="BON"/>
    <property type="match status" value="2"/>
</dbReference>
<evidence type="ECO:0000259" key="2">
    <source>
        <dbReference type="PROSITE" id="PS50914"/>
    </source>
</evidence>
<name>A0A290WPX3_9BURK</name>
<gene>
    <name evidence="3" type="ORF">CNX70_01045</name>
</gene>
<sequence>MTKFGTGPGWKRVQRPLATALLCGAMLTSLTGCIELMVGGAVMGGVAAADRRTLGAQTEDKSIALKGESRIPSIVGDVGHVNVTSFNRRVLLTGEVRDEAMKNAVEREVRNIEGVESVANELIIAGPASYTSRSNDALITTKVKASLVDMKTISAASFKVVTENATVFLMGRVTQREGTVAADVARGVGGVQKVVKLFDYISEAELKQLQPDPAPARVNNSVGQ</sequence>
<dbReference type="Proteomes" id="UP000218437">
    <property type="component" value="Chromosome"/>
</dbReference>
<keyword evidence="4" id="KW-1185">Reference proteome</keyword>
<proteinExistence type="predicted"/>
<evidence type="ECO:0000313" key="4">
    <source>
        <dbReference type="Proteomes" id="UP000218437"/>
    </source>
</evidence>
<reference evidence="3 4" key="1">
    <citation type="submission" date="2017-09" db="EMBL/GenBank/DDBJ databases">
        <title>Complete genome sequence of Janthinobacterium svalbardensis PAMC 27463.</title>
        <authorList>
            <person name="Cho Y.-J."/>
            <person name="Cho A."/>
            <person name="Kim O.-S."/>
            <person name="Lee J.-I."/>
        </authorList>
    </citation>
    <scope>NUCLEOTIDE SEQUENCE [LARGE SCALE GENOMIC DNA]</scope>
    <source>
        <strain evidence="3 4">PAMC 27463</strain>
    </source>
</reference>
<dbReference type="KEGG" id="jsv:CNX70_01045"/>
<dbReference type="InterPro" id="IPR051686">
    <property type="entry name" value="Lipoprotein_DolP"/>
</dbReference>
<dbReference type="RefSeq" id="WP_096232751.1">
    <property type="nucleotide sequence ID" value="NZ_CP023422.1"/>
</dbReference>
<feature type="domain" description="BON" evidence="2">
    <location>
        <begin position="135"/>
        <end position="205"/>
    </location>
</feature>
<protein>
    <submittedName>
        <fullName evidence="3">Transporter</fullName>
    </submittedName>
</protein>
<dbReference type="EMBL" id="CP023422">
    <property type="protein sequence ID" value="ATD58929.1"/>
    <property type="molecule type" value="Genomic_DNA"/>
</dbReference>
<dbReference type="PANTHER" id="PTHR34606">
    <property type="entry name" value="BON DOMAIN-CONTAINING PROTEIN"/>
    <property type="match status" value="1"/>
</dbReference>
<accession>A0A290WPX3</accession>
<dbReference type="InterPro" id="IPR014004">
    <property type="entry name" value="Transpt-assoc_nodulatn_dom_bac"/>
</dbReference>
<dbReference type="InterPro" id="IPR007055">
    <property type="entry name" value="BON_dom"/>
</dbReference>
<dbReference type="SMART" id="SM00749">
    <property type="entry name" value="BON"/>
    <property type="match status" value="2"/>
</dbReference>
<dbReference type="AlphaFoldDB" id="A0A290WPX3"/>
<keyword evidence="1" id="KW-0732">Signal</keyword>
<evidence type="ECO:0000313" key="3">
    <source>
        <dbReference type="EMBL" id="ATD58929.1"/>
    </source>
</evidence>
<feature type="domain" description="BON" evidence="2">
    <location>
        <begin position="59"/>
        <end position="126"/>
    </location>
</feature>
<organism evidence="3 4">
    <name type="scientific">Janthinobacterium svalbardensis</name>
    <dbReference type="NCBI Taxonomy" id="368607"/>
    <lineage>
        <taxon>Bacteria</taxon>
        <taxon>Pseudomonadati</taxon>
        <taxon>Pseudomonadota</taxon>
        <taxon>Betaproteobacteria</taxon>
        <taxon>Burkholderiales</taxon>
        <taxon>Oxalobacteraceae</taxon>
        <taxon>Janthinobacterium</taxon>
    </lineage>
</organism>
<dbReference type="PANTHER" id="PTHR34606:SF4">
    <property type="entry name" value="OUTER MEMBRANE LIPOPROTEIN DOLP"/>
    <property type="match status" value="1"/>
</dbReference>
<dbReference type="Pfam" id="PF04972">
    <property type="entry name" value="BON"/>
    <property type="match status" value="2"/>
</dbReference>